<dbReference type="GeneID" id="54366614"/>
<keyword evidence="1" id="KW-1185">Reference proteome</keyword>
<organism evidence="2">
    <name type="scientific">Dissoconium aciculare CBS 342.82</name>
    <dbReference type="NCBI Taxonomy" id="1314786"/>
    <lineage>
        <taxon>Eukaryota</taxon>
        <taxon>Fungi</taxon>
        <taxon>Dikarya</taxon>
        <taxon>Ascomycota</taxon>
        <taxon>Pezizomycotina</taxon>
        <taxon>Dothideomycetes</taxon>
        <taxon>Dothideomycetidae</taxon>
        <taxon>Mycosphaerellales</taxon>
        <taxon>Dissoconiaceae</taxon>
        <taxon>Dissoconium</taxon>
    </lineage>
</organism>
<proteinExistence type="predicted"/>
<accession>A0A6J3LUT2</accession>
<protein>
    <submittedName>
        <fullName evidence="2">Uncharacterized protein</fullName>
    </submittedName>
</protein>
<dbReference type="OrthoDB" id="3648975at2759"/>
<dbReference type="RefSeq" id="XP_033456459.1">
    <property type="nucleotide sequence ID" value="XM_033608814.1"/>
</dbReference>
<dbReference type="AlphaFoldDB" id="A0A6J3LUT2"/>
<reference evidence="2" key="3">
    <citation type="submission" date="2025-08" db="UniProtKB">
        <authorList>
            <consortium name="RefSeq"/>
        </authorList>
    </citation>
    <scope>IDENTIFICATION</scope>
    <source>
        <strain evidence="2">CBS 342.82</strain>
    </source>
</reference>
<reference evidence="2" key="2">
    <citation type="submission" date="2020-04" db="EMBL/GenBank/DDBJ databases">
        <authorList>
            <consortium name="NCBI Genome Project"/>
        </authorList>
    </citation>
    <scope>NUCLEOTIDE SEQUENCE</scope>
    <source>
        <strain evidence="2">CBS 342.82</strain>
    </source>
</reference>
<reference evidence="2" key="1">
    <citation type="submission" date="2020-01" db="EMBL/GenBank/DDBJ databases">
        <authorList>
            <consortium name="DOE Joint Genome Institute"/>
            <person name="Haridas S."/>
            <person name="Albert R."/>
            <person name="Binder M."/>
            <person name="Bloem J."/>
            <person name="Labutti K."/>
            <person name="Salamov A."/>
            <person name="Andreopoulos B."/>
            <person name="Baker S.E."/>
            <person name="Barry K."/>
            <person name="Bills G."/>
            <person name="Bluhm B.H."/>
            <person name="Cannon C."/>
            <person name="Castanera R."/>
            <person name="Culley D.E."/>
            <person name="Daum C."/>
            <person name="Ezra D."/>
            <person name="Gonzalez J.B."/>
            <person name="Henrissat B."/>
            <person name="Kuo A."/>
            <person name="Liang C."/>
            <person name="Lipzen A."/>
            <person name="Lutzoni F."/>
            <person name="Magnuson J."/>
            <person name="Mondo S."/>
            <person name="Nolan M."/>
            <person name="Ohm R."/>
            <person name="Pangilinan J."/>
            <person name="Park H.-J."/>
            <person name="Ramirez L."/>
            <person name="Alfaro M."/>
            <person name="Sun H."/>
            <person name="Tritt A."/>
            <person name="Yoshinaga Y."/>
            <person name="Zwiers L.-H."/>
            <person name="Turgeon B.G."/>
            <person name="Goodwin S.B."/>
            <person name="Spatafora J.W."/>
            <person name="Crous P.W."/>
            <person name="Grigoriev I.V."/>
        </authorList>
    </citation>
    <scope>NUCLEOTIDE SEQUENCE</scope>
    <source>
        <strain evidence="2">CBS 342.82</strain>
    </source>
</reference>
<gene>
    <name evidence="2" type="ORF">K489DRAFT_66036</name>
</gene>
<name>A0A6J3LUT2_9PEZI</name>
<evidence type="ECO:0000313" key="2">
    <source>
        <dbReference type="RefSeq" id="XP_033456459.1"/>
    </source>
</evidence>
<sequence>MSQSPLARRSDSTSVYTLPLNERKQSCTPGLLTTTGMLYEGTFAEWLPVTGSRCHLQTPRKLCEAGENLNCDDDDETCSCKQYDLNSKRKWISEMHHKISPYLLDRIPDSAWQSENALFTALNKVSSPFRIMDLPPELRDLVWNEVRPSWRAELSGVKFIVSPSNCPELLQVSRAVTREVSALMAFDIKFHGYRESMRQSSFIVLQ</sequence>
<dbReference type="Proteomes" id="UP000504637">
    <property type="component" value="Unplaced"/>
</dbReference>
<evidence type="ECO:0000313" key="1">
    <source>
        <dbReference type="Proteomes" id="UP000504637"/>
    </source>
</evidence>